<protein>
    <submittedName>
        <fullName evidence="3">CPBP family intramembrane glutamic endopeptidase</fullName>
        <ecNumber evidence="3">3.4.-.-</ecNumber>
    </submittedName>
</protein>
<keyword evidence="1" id="KW-1133">Transmembrane helix</keyword>
<feature type="transmembrane region" description="Helical" evidence="1">
    <location>
        <begin position="6"/>
        <end position="26"/>
    </location>
</feature>
<dbReference type="Pfam" id="PF02517">
    <property type="entry name" value="Rce1-like"/>
    <property type="match status" value="1"/>
</dbReference>
<dbReference type="GO" id="GO:0004175">
    <property type="term" value="F:endopeptidase activity"/>
    <property type="evidence" value="ECO:0007669"/>
    <property type="project" value="UniProtKB-ARBA"/>
</dbReference>
<feature type="transmembrane region" description="Helical" evidence="1">
    <location>
        <begin position="150"/>
        <end position="168"/>
    </location>
</feature>
<dbReference type="AlphaFoldDB" id="A0AAU7VJC9"/>
<feature type="transmembrane region" description="Helical" evidence="1">
    <location>
        <begin position="116"/>
        <end position="143"/>
    </location>
</feature>
<reference evidence="3" key="1">
    <citation type="journal article" date="2013" name="Extremophiles">
        <title>Proteinivorax tanatarense gen. nov., sp. nov., an anaerobic, haloalkaliphilic, proteolytic bacterium isolated from a decaying algal bloom, and proposal of Proteinivoraceae fam. nov.</title>
        <authorList>
            <person name="Kevbrin V."/>
            <person name="Boltyanskaya Y."/>
            <person name="Zhilina T."/>
            <person name="Kolganova T."/>
            <person name="Lavrentjeva E."/>
            <person name="Kuznetsov B."/>
        </authorList>
    </citation>
    <scope>NUCLEOTIDE SEQUENCE</scope>
    <source>
        <strain evidence="3">Z-910T</strain>
    </source>
</reference>
<feature type="transmembrane region" description="Helical" evidence="1">
    <location>
        <begin position="58"/>
        <end position="80"/>
    </location>
</feature>
<dbReference type="GO" id="GO:0080120">
    <property type="term" value="P:CAAX-box protein maturation"/>
    <property type="evidence" value="ECO:0007669"/>
    <property type="project" value="UniProtKB-ARBA"/>
</dbReference>
<name>A0AAU7VJC9_9FIRM</name>
<gene>
    <name evidence="3" type="ORF">PRVXT_002242</name>
</gene>
<keyword evidence="3" id="KW-0378">Hydrolase</keyword>
<accession>A0AAU7VJC9</accession>
<evidence type="ECO:0000313" key="3">
    <source>
        <dbReference type="EMBL" id="XBX74215.1"/>
    </source>
</evidence>
<evidence type="ECO:0000256" key="1">
    <source>
        <dbReference type="SAM" id="Phobius"/>
    </source>
</evidence>
<keyword evidence="1" id="KW-0472">Membrane</keyword>
<dbReference type="EMBL" id="CP158367">
    <property type="protein sequence ID" value="XBX74215.1"/>
    <property type="molecule type" value="Genomic_DNA"/>
</dbReference>
<organism evidence="3">
    <name type="scientific">Proteinivorax tanatarense</name>
    <dbReference type="NCBI Taxonomy" id="1260629"/>
    <lineage>
        <taxon>Bacteria</taxon>
        <taxon>Bacillati</taxon>
        <taxon>Bacillota</taxon>
        <taxon>Clostridia</taxon>
        <taxon>Eubacteriales</taxon>
        <taxon>Proteinivoracaceae</taxon>
        <taxon>Proteinivorax</taxon>
    </lineage>
</organism>
<proteinExistence type="predicted"/>
<dbReference type="EC" id="3.4.-.-" evidence="3"/>
<feature type="transmembrane region" description="Helical" evidence="1">
    <location>
        <begin position="92"/>
        <end position="110"/>
    </location>
</feature>
<feature type="transmembrane region" description="Helical" evidence="1">
    <location>
        <begin position="35"/>
        <end position="52"/>
    </location>
</feature>
<evidence type="ECO:0000259" key="2">
    <source>
        <dbReference type="Pfam" id="PF02517"/>
    </source>
</evidence>
<reference evidence="3" key="2">
    <citation type="submission" date="2024-06" db="EMBL/GenBank/DDBJ databases">
        <authorList>
            <person name="Petrova K.O."/>
            <person name="Toshchakov S.V."/>
            <person name="Boltjanskaja Y.V."/>
            <person name="Kevbrin V."/>
        </authorList>
    </citation>
    <scope>NUCLEOTIDE SEQUENCE</scope>
    <source>
        <strain evidence="3">Z-910T</strain>
    </source>
</reference>
<keyword evidence="1" id="KW-0812">Transmembrane</keyword>
<dbReference type="RefSeq" id="WP_350342973.1">
    <property type="nucleotide sequence ID" value="NZ_CP158367.1"/>
</dbReference>
<dbReference type="InterPro" id="IPR003675">
    <property type="entry name" value="Rce1/LyrA-like_dom"/>
</dbReference>
<feature type="domain" description="CAAX prenyl protease 2/Lysostaphin resistance protein A-like" evidence="2">
    <location>
        <begin position="97"/>
        <end position="186"/>
    </location>
</feature>
<feature type="transmembrane region" description="Helical" evidence="1">
    <location>
        <begin position="174"/>
        <end position="192"/>
    </location>
</feature>
<sequence>MVEIWRILCLFFLIIGLLLTIIDIFWETKLLKENIFKRILLIAVGIVALYSIDKRFLYISLEALFYGLIIGTLFMVAHILIAKGIKLKKEQVSIGLVYTQLLMFVIELPAEEFLYRGILLVSLLSLVHPTIAILLTSILFLVVHIKTWNNWFVWSGSLILGVICAISVYFTQSIWTAVIIHVLNNFGFMTLIKKRNIFKEKITHQG</sequence>